<feature type="compositionally biased region" description="Basic and acidic residues" evidence="1">
    <location>
        <begin position="628"/>
        <end position="638"/>
    </location>
</feature>
<organism evidence="2 3">
    <name type="scientific">Phytophthora fragariaefolia</name>
    <dbReference type="NCBI Taxonomy" id="1490495"/>
    <lineage>
        <taxon>Eukaryota</taxon>
        <taxon>Sar</taxon>
        <taxon>Stramenopiles</taxon>
        <taxon>Oomycota</taxon>
        <taxon>Peronosporomycetes</taxon>
        <taxon>Peronosporales</taxon>
        <taxon>Peronosporaceae</taxon>
        <taxon>Phytophthora</taxon>
    </lineage>
</organism>
<comment type="caution">
    <text evidence="2">The sequence shown here is derived from an EMBL/GenBank/DDBJ whole genome shotgun (WGS) entry which is preliminary data.</text>
</comment>
<feature type="region of interest" description="Disordered" evidence="1">
    <location>
        <begin position="141"/>
        <end position="167"/>
    </location>
</feature>
<reference evidence="2" key="1">
    <citation type="submission" date="2023-04" db="EMBL/GenBank/DDBJ databases">
        <title>Phytophthora fragariaefolia NBRC 109709.</title>
        <authorList>
            <person name="Ichikawa N."/>
            <person name="Sato H."/>
            <person name="Tonouchi N."/>
        </authorList>
    </citation>
    <scope>NUCLEOTIDE SEQUENCE</scope>
    <source>
        <strain evidence="2">NBRC 109709</strain>
    </source>
</reference>
<feature type="compositionally biased region" description="Polar residues" evidence="1">
    <location>
        <begin position="95"/>
        <end position="110"/>
    </location>
</feature>
<dbReference type="PANTHER" id="PTHR35796:SF3">
    <property type="entry name" value="BHLH DOMAIN-CONTAINING PROTEIN"/>
    <property type="match status" value="1"/>
</dbReference>
<evidence type="ECO:0000313" key="3">
    <source>
        <dbReference type="Proteomes" id="UP001165121"/>
    </source>
</evidence>
<feature type="compositionally biased region" description="Basic and acidic residues" evidence="1">
    <location>
        <begin position="559"/>
        <end position="570"/>
    </location>
</feature>
<accession>A0A9W6Y1Z4</accession>
<dbReference type="EMBL" id="BSXT01002665">
    <property type="protein sequence ID" value="GMF50243.1"/>
    <property type="molecule type" value="Genomic_DNA"/>
</dbReference>
<evidence type="ECO:0000256" key="1">
    <source>
        <dbReference type="SAM" id="MobiDB-lite"/>
    </source>
</evidence>
<feature type="region of interest" description="Disordered" evidence="1">
    <location>
        <begin position="95"/>
        <end position="124"/>
    </location>
</feature>
<name>A0A9W6Y1Z4_9STRA</name>
<gene>
    <name evidence="2" type="ORF">Pfra01_002001000</name>
</gene>
<dbReference type="AlphaFoldDB" id="A0A9W6Y1Z4"/>
<dbReference type="OrthoDB" id="69983at2759"/>
<proteinExistence type="predicted"/>
<keyword evidence="3" id="KW-1185">Reference proteome</keyword>
<dbReference type="PANTHER" id="PTHR35796">
    <property type="entry name" value="HYPOTHETICAL CYTOSOLIC PROTEIN"/>
    <property type="match status" value="1"/>
</dbReference>
<protein>
    <submittedName>
        <fullName evidence="2">Unnamed protein product</fullName>
    </submittedName>
</protein>
<sequence>MSGLTPTAFGNEPSGLQDVLAFIADFEMEDAASSGNHISDDWMEDNILNSDQQGHANAGGFPELFEPRSQRASTLVNASASGSNERLLLSTNKLGLDADTSQKSTNSTATKAPRRHRVSRKEELEYLRKTVSEMEDRLKRLKSNAEEVESPSSTAKPSTPEDDEASMHLEQSIALWKKMAERQKSQREMVESENAKLRDKLKTQVRMAKSLQRILTKRERAAEELSPGAYSATGGEFDHLLQSIDALYALTNERIALCPVASASQPQLREQDVKYNDFTGMFLEFQHSKLLPFDIAAASRATWRHMSEPGIKFNTYFEEVENDVVLRKFGVEVKQGDRIAKLWGRQAIQRYVESDRIVIVRNSNIDRLELPDASTGGLAFRDVGWLVLKDVTGLISASGPMTLLQSYSTLTPDIDLDAQWEVGALTDFVLQSREEMEVGNESIVPDGNAQAVEVASRCKWSGNTSGLVGLNLQTNLFISSECEIPPDKPLCLLSKSVNMSLDLQYEPAELDDILAFVGGFGLEDGADTMKLQASSPNKQLEMSDDAWFSHLDDFFSDESTSRPKHLERPAMKPPGRVKCNDLDNEKILTLAAPAPVLKPAKKVSSRPRLSRKDELGYLRVKVKEMEEKLSQLQEKPDCDQSSPQSTNSQDNAQHSMHTQQSIALWKTLAERQKNQRELVEIENAKLREKLKTQVRMAKSLKRILCKRTRGEEQNYNTPKRSRPLPNSQRNADELFDDMLQCLDELYLETGARIVHSPKASISAPCIRKRDIKYSEVAGMFLEFQDSKLWPFGLDTVSRAQWRFLTETGKKFNKYIEEVRVEAS</sequence>
<dbReference type="Proteomes" id="UP001165121">
    <property type="component" value="Unassembled WGS sequence"/>
</dbReference>
<feature type="compositionally biased region" description="Polar residues" evidence="1">
    <location>
        <begin position="639"/>
        <end position="660"/>
    </location>
</feature>
<feature type="region of interest" description="Disordered" evidence="1">
    <location>
        <begin position="558"/>
        <end position="578"/>
    </location>
</feature>
<feature type="region of interest" description="Disordered" evidence="1">
    <location>
        <begin position="628"/>
        <end position="660"/>
    </location>
</feature>
<evidence type="ECO:0000313" key="2">
    <source>
        <dbReference type="EMBL" id="GMF50243.1"/>
    </source>
</evidence>